<reference evidence="4" key="1">
    <citation type="submission" date="2019-11" db="EMBL/GenBank/DDBJ databases">
        <title>Bipolaris sorokiniana Genome sequencing.</title>
        <authorList>
            <person name="Wang H."/>
        </authorList>
    </citation>
    <scope>NUCLEOTIDE SEQUENCE</scope>
</reference>
<dbReference type="InterPro" id="IPR007219">
    <property type="entry name" value="XnlR_reg_dom"/>
</dbReference>
<dbReference type="PANTHER" id="PTHR46910:SF9">
    <property type="entry name" value="MISCELLANEOUS ZN(II)2CYS6 TRANSCRIPTION FACTOR (EUROFUNG)"/>
    <property type="match status" value="1"/>
</dbReference>
<evidence type="ECO:0000313" key="4">
    <source>
        <dbReference type="EMBL" id="KAF5846201.1"/>
    </source>
</evidence>
<feature type="region of interest" description="Disordered" evidence="2">
    <location>
        <begin position="551"/>
        <end position="619"/>
    </location>
</feature>
<proteinExistence type="predicted"/>
<evidence type="ECO:0000313" key="5">
    <source>
        <dbReference type="Proteomes" id="UP000624244"/>
    </source>
</evidence>
<protein>
    <recommendedName>
        <fullName evidence="3">Xylanolytic transcriptional activator regulatory domain-containing protein</fullName>
    </recommendedName>
</protein>
<dbReference type="Pfam" id="PF04082">
    <property type="entry name" value="Fungal_trans"/>
    <property type="match status" value="1"/>
</dbReference>
<dbReference type="GO" id="GO:0003700">
    <property type="term" value="F:DNA-binding transcription factor activity"/>
    <property type="evidence" value="ECO:0007669"/>
    <property type="project" value="InterPro"/>
</dbReference>
<dbReference type="GO" id="GO:0008270">
    <property type="term" value="F:zinc ion binding"/>
    <property type="evidence" value="ECO:0007669"/>
    <property type="project" value="InterPro"/>
</dbReference>
<name>A0A8H5ZBE2_COCSA</name>
<dbReference type="AlphaFoldDB" id="A0A8H5ZBE2"/>
<dbReference type="GO" id="GO:0003677">
    <property type="term" value="F:DNA binding"/>
    <property type="evidence" value="ECO:0007669"/>
    <property type="project" value="InterPro"/>
</dbReference>
<dbReference type="PANTHER" id="PTHR46910">
    <property type="entry name" value="TRANSCRIPTION FACTOR PDR1"/>
    <property type="match status" value="1"/>
</dbReference>
<gene>
    <name evidence="4" type="ORF">GGP41_003570</name>
</gene>
<dbReference type="Proteomes" id="UP000624244">
    <property type="component" value="Unassembled WGS sequence"/>
</dbReference>
<dbReference type="CDD" id="cd12148">
    <property type="entry name" value="fungal_TF_MHR"/>
    <property type="match status" value="1"/>
</dbReference>
<evidence type="ECO:0000259" key="3">
    <source>
        <dbReference type="SMART" id="SM00906"/>
    </source>
</evidence>
<feature type="compositionally biased region" description="Polar residues" evidence="2">
    <location>
        <begin position="569"/>
        <end position="587"/>
    </location>
</feature>
<evidence type="ECO:0000256" key="2">
    <source>
        <dbReference type="SAM" id="MobiDB-lite"/>
    </source>
</evidence>
<feature type="compositionally biased region" description="Polar residues" evidence="2">
    <location>
        <begin position="601"/>
        <end position="619"/>
    </location>
</feature>
<dbReference type="SMART" id="SM00906">
    <property type="entry name" value="Fungal_trans"/>
    <property type="match status" value="1"/>
</dbReference>
<dbReference type="EMBL" id="WNKQ01000016">
    <property type="protein sequence ID" value="KAF5846201.1"/>
    <property type="molecule type" value="Genomic_DNA"/>
</dbReference>
<comment type="caution">
    <text evidence="4">The sequence shown here is derived from an EMBL/GenBank/DDBJ whole genome shotgun (WGS) entry which is preliminary data.</text>
</comment>
<dbReference type="InterPro" id="IPR050987">
    <property type="entry name" value="AtrR-like"/>
</dbReference>
<dbReference type="GO" id="GO:0006351">
    <property type="term" value="P:DNA-templated transcription"/>
    <property type="evidence" value="ECO:0007669"/>
    <property type="project" value="InterPro"/>
</dbReference>
<feature type="domain" description="Xylanolytic transcriptional activator regulatory" evidence="3">
    <location>
        <begin position="259"/>
        <end position="332"/>
    </location>
</feature>
<feature type="region of interest" description="Disordered" evidence="2">
    <location>
        <begin position="1"/>
        <end position="108"/>
    </location>
</feature>
<accession>A0A8H5ZBE2</accession>
<evidence type="ECO:0000256" key="1">
    <source>
        <dbReference type="ARBA" id="ARBA00023242"/>
    </source>
</evidence>
<keyword evidence="1" id="KW-0539">Nucleus</keyword>
<sequence length="716" mass="79836">MTEVHVIPSKRRAPHSEAVDTAAASDASGAKKRRAFLQTMGQQLREFGAEGTSPQDDNRSTFRTSPANNAGPPSIIENAAGVHSSVRPVDTPESDAAPGEEDQLPVGASKSASRWLWRQGEVIAPTPETIASPIVFEDLLEWSQAYFDHWHPAFPFLHAPSLLDYFRQIVQRGTRVATLSAANELQHIILRSVMSISICDRRQIDTTRKAVPTNLVFHSINDAIRSTQLILTEETSVLSLQALASIQLFLITMHRYNAASRLEGLSVRMAFQLGLHRCPVQRSVPDKEAELRKRLFWSVLCIDRHICIRLGTPLGIRSDEANVCYPHTERHHDREHRDGDERDDRLDLLDFLAQHADIRGSIMQTRHRTFLHGSANETEEALEREAEHTRWWNMVDEYLSNDEQVQNISKAHQVTLIVLRFESILALHRSVLAISKKDAAYNVALQRCISASRSIVNTLHKALRGFGAFDGSPGQHGYERTPLLWPSFTWAVWMSTFVILSAASEGQVTRDIAIRLSDRSIQILKHLALRGTKWPDACIVAIQNLTARLSKPSTRSSTVVPGAAPVNDSRPTGETSSLLGSRQTAHQGNDVLSERQDVPTHPTQSHPAMGMTTNSQPAPRNANYSHTELNPTMIMSNLGPLNFPNSDIGDALAANNPTYDYLTDPGNFLGIAHQDSDNPLPNEQIMHLFNGEDMNYWWDRDFGPPGNIAYHNGGFR</sequence>
<organism evidence="4 5">
    <name type="scientific">Cochliobolus sativus</name>
    <name type="common">Common root rot and spot blotch fungus</name>
    <name type="synonym">Bipolaris sorokiniana</name>
    <dbReference type="NCBI Taxonomy" id="45130"/>
    <lineage>
        <taxon>Eukaryota</taxon>
        <taxon>Fungi</taxon>
        <taxon>Dikarya</taxon>
        <taxon>Ascomycota</taxon>
        <taxon>Pezizomycotina</taxon>
        <taxon>Dothideomycetes</taxon>
        <taxon>Pleosporomycetidae</taxon>
        <taxon>Pleosporales</taxon>
        <taxon>Pleosporineae</taxon>
        <taxon>Pleosporaceae</taxon>
        <taxon>Bipolaris</taxon>
    </lineage>
</organism>